<proteinExistence type="predicted"/>
<name>M6G1J3_9LEPT</name>
<organism evidence="1 2">
    <name type="scientific">Leptospira weilii str. 2006001855</name>
    <dbReference type="NCBI Taxonomy" id="996804"/>
    <lineage>
        <taxon>Bacteria</taxon>
        <taxon>Pseudomonadati</taxon>
        <taxon>Spirochaetota</taxon>
        <taxon>Spirochaetia</taxon>
        <taxon>Leptospirales</taxon>
        <taxon>Leptospiraceae</taxon>
        <taxon>Leptospira</taxon>
    </lineage>
</organism>
<accession>M6G1J3</accession>
<dbReference type="Proteomes" id="UP000012101">
    <property type="component" value="Unassembled WGS sequence"/>
</dbReference>
<reference evidence="1 2" key="1">
    <citation type="submission" date="2013-01" db="EMBL/GenBank/DDBJ databases">
        <authorList>
            <person name="Harkins D.M."/>
            <person name="Durkin A.S."/>
            <person name="Brinkac L.M."/>
            <person name="Haft D.H."/>
            <person name="Selengut J.D."/>
            <person name="Sanka R."/>
            <person name="DePew J."/>
            <person name="Purushe J."/>
            <person name="Hospenthal D.R."/>
            <person name="Murray C.K."/>
            <person name="Pimentel G."/>
            <person name="Wasfy M."/>
            <person name="Vinetz J.M."/>
            <person name="Sutton G.G."/>
            <person name="Nierman W.C."/>
            <person name="Fouts D.E."/>
        </authorList>
    </citation>
    <scope>NUCLEOTIDE SEQUENCE [LARGE SCALE GENOMIC DNA]</scope>
    <source>
        <strain evidence="1 2">2006001855</strain>
    </source>
</reference>
<dbReference type="EMBL" id="AFJM02000037">
    <property type="protein sequence ID" value="EMM72816.1"/>
    <property type="molecule type" value="Genomic_DNA"/>
</dbReference>
<dbReference type="AlphaFoldDB" id="M6G1J3"/>
<evidence type="ECO:0000313" key="1">
    <source>
        <dbReference type="EMBL" id="EMM72816.1"/>
    </source>
</evidence>
<sequence length="203" mass="23888">MLIFLKIPRIIISKLLFKTQWKKFEQKIVFRFLLRPGHWVYSSYIENRVEAIEKATNDLSPKDDNISVFIIKDNESAEASANELDLITFFYAASARGDLNHLYYVDISSLSFQMLGLNIRHNPNTSPAIINSFYSDRHYEIYYMTKEKRRQVAQLIFEKIAVLPEQKPLCVKKDKLKQTKLSFHMREISKITNFESFAPWAKP</sequence>
<gene>
    <name evidence="1" type="ORF">LEP1GSC038_2016</name>
</gene>
<comment type="caution">
    <text evidence="1">The sequence shown here is derived from an EMBL/GenBank/DDBJ whole genome shotgun (WGS) entry which is preliminary data.</text>
</comment>
<evidence type="ECO:0000313" key="2">
    <source>
        <dbReference type="Proteomes" id="UP000012101"/>
    </source>
</evidence>
<protein>
    <submittedName>
        <fullName evidence="1">Uncharacterized protein</fullName>
    </submittedName>
</protein>